<evidence type="ECO:0000256" key="5">
    <source>
        <dbReference type="ARBA" id="ARBA00022786"/>
    </source>
</evidence>
<dbReference type="InterPro" id="IPR035983">
    <property type="entry name" value="Hect_E3_ubiquitin_ligase"/>
</dbReference>
<dbReference type="OrthoDB" id="587448at2759"/>
<evidence type="ECO:0000256" key="6">
    <source>
        <dbReference type="PROSITE-ProRule" id="PRU00104"/>
    </source>
</evidence>
<evidence type="ECO:0000259" key="8">
    <source>
        <dbReference type="PROSITE" id="PS50237"/>
    </source>
</evidence>
<dbReference type="EC" id="2.3.2.26" evidence="3"/>
<dbReference type="SMART" id="SM00119">
    <property type="entry name" value="HECTc"/>
    <property type="match status" value="1"/>
</dbReference>
<organism evidence="9">
    <name type="scientific">Setaria italica</name>
    <name type="common">Foxtail millet</name>
    <name type="synonym">Panicum italicum</name>
    <dbReference type="NCBI Taxonomy" id="4555"/>
    <lineage>
        <taxon>Eukaryota</taxon>
        <taxon>Viridiplantae</taxon>
        <taxon>Streptophyta</taxon>
        <taxon>Embryophyta</taxon>
        <taxon>Tracheophyta</taxon>
        <taxon>Spermatophyta</taxon>
        <taxon>Magnoliopsida</taxon>
        <taxon>Liliopsida</taxon>
        <taxon>Poales</taxon>
        <taxon>Poaceae</taxon>
        <taxon>PACMAD clade</taxon>
        <taxon>Panicoideae</taxon>
        <taxon>Panicodae</taxon>
        <taxon>Paniceae</taxon>
        <taxon>Cenchrinae</taxon>
        <taxon>Setaria</taxon>
    </lineage>
</organism>
<evidence type="ECO:0000256" key="1">
    <source>
        <dbReference type="ARBA" id="ARBA00000885"/>
    </source>
</evidence>
<evidence type="ECO:0000313" key="9">
    <source>
        <dbReference type="EMBL" id="RCV31747.1"/>
    </source>
</evidence>
<keyword evidence="5 6" id="KW-0833">Ubl conjugation pathway</keyword>
<feature type="signal peptide" evidence="7">
    <location>
        <begin position="1"/>
        <end position="19"/>
    </location>
</feature>
<evidence type="ECO:0000256" key="2">
    <source>
        <dbReference type="ARBA" id="ARBA00004906"/>
    </source>
</evidence>
<proteinExistence type="predicted"/>
<comment type="catalytic activity">
    <reaction evidence="1">
        <text>S-ubiquitinyl-[E2 ubiquitin-conjugating enzyme]-L-cysteine + [acceptor protein]-L-lysine = [E2 ubiquitin-conjugating enzyme]-L-cysteine + N(6)-ubiquitinyl-[acceptor protein]-L-lysine.</text>
        <dbReference type="EC" id="2.3.2.26"/>
    </reaction>
</comment>
<reference evidence="9" key="2">
    <citation type="submission" date="2015-07" db="EMBL/GenBank/DDBJ databases">
        <authorList>
            <person name="Noorani M."/>
        </authorList>
    </citation>
    <scope>NUCLEOTIDE SEQUENCE</scope>
    <source>
        <strain evidence="9">Yugu1</strain>
    </source>
</reference>
<comment type="pathway">
    <text evidence="2">Protein modification; protein ubiquitination.</text>
</comment>
<feature type="active site" description="Glycyl thioester intermediate" evidence="6">
    <location>
        <position position="665"/>
    </location>
</feature>
<dbReference type="PANTHER" id="PTHR11254:SF424">
    <property type="entry name" value="E3 UBIQUITIN-PROTEIN LIGASE UPL5"/>
    <property type="match status" value="1"/>
</dbReference>
<dbReference type="Gene3D" id="3.30.2160.10">
    <property type="entry name" value="Hect, E3 ligase catalytic domain"/>
    <property type="match status" value="1"/>
</dbReference>
<protein>
    <recommendedName>
        <fullName evidence="3">HECT-type E3 ubiquitin transferase</fullName>
        <ecNumber evidence="3">2.3.2.26</ecNumber>
    </recommendedName>
</protein>
<evidence type="ECO:0000256" key="7">
    <source>
        <dbReference type="SAM" id="SignalP"/>
    </source>
</evidence>
<dbReference type="Gene3D" id="3.90.1750.10">
    <property type="entry name" value="Hect, E3 ligase catalytic domains"/>
    <property type="match status" value="1"/>
</dbReference>
<sequence length="699" mass="78200">MRLRVHLGLFWGFWAPSAGATCASEIAAEASLAAAGQQDAAASLEKVVARFLDFDRAANAYSGGSWDFDDHLDVFLRSGAPVLLVQLYLSSDEACRGGAERAIRCFLPTVKAWTAPLLLDFCGSFAGGARADDPLYTGFRSLLATALSDPNRTTERWRDVPRRRVAEHLTRLAGDMANVLIEEIAGDEQVLSHTSAMKNLAEFKIFWSVLRARVRWRPLLRSVNDWMAMFETSLLLLRQQHGSSSSAVPKWTASLHSVVWAVLAELDAWPDIHEMVGDTLEVHATAVTALVLSAGRELSQNIRWITRHRDVSRVRGAEAPGHGDAAGIRRRQRRATAARDAHRSRLLSDSFGYIALATPRALRAAALVVAFKHEQAAGPGVVREWFCLVCQALFNPCLVLFSPCPHDRRRFFINPTSVVDPLHLQYFKFAGRMIALALRHKIHVGVLFDRTLFLQLAGRPITLDDIADPDPSLHASCKKILEMDPTLVDSDVLGLRFIREVDVLGLRTVTELFPGGKDTSVNSENLYEYINLLIQDSFVNCTRRQLGHFAEGFSSMLGETISQTAFFESLNVEDFDEMLGGSKDSIDVKQWRAHTHHRGYKENDGQVNWFWKVVESMTVEQQRRLLFFWTSVKHLPSDGFLGLDCRLFIFRASSSRDHLPTSQTCFYHLNLPAYTSLSMMQSRLQMVVQEHVSCGFGAS</sequence>
<dbReference type="InterPro" id="IPR050409">
    <property type="entry name" value="E3_ubiq-protein_ligase"/>
</dbReference>
<dbReference type="Gene3D" id="3.30.2410.10">
    <property type="entry name" value="Hect, E3 ligase catalytic domain"/>
    <property type="match status" value="1"/>
</dbReference>
<dbReference type="AlphaFoldDB" id="A0A368RNF8"/>
<accession>A0A368RNF8</accession>
<reference evidence="9" key="1">
    <citation type="journal article" date="2012" name="Nat. Biotechnol.">
        <title>Reference genome sequence of the model plant Setaria.</title>
        <authorList>
            <person name="Bennetzen J.L."/>
            <person name="Schmutz J."/>
            <person name="Wang H."/>
            <person name="Percifield R."/>
            <person name="Hawkins J."/>
            <person name="Pontaroli A.C."/>
            <person name="Estep M."/>
            <person name="Feng L."/>
            <person name="Vaughn J.N."/>
            <person name="Grimwood J."/>
            <person name="Jenkins J."/>
            <person name="Barry K."/>
            <person name="Lindquist E."/>
            <person name="Hellsten U."/>
            <person name="Deshpande S."/>
            <person name="Wang X."/>
            <person name="Wu X."/>
            <person name="Mitros T."/>
            <person name="Triplett J."/>
            <person name="Yang X."/>
            <person name="Ye C.Y."/>
            <person name="Mauro-Herrera M."/>
            <person name="Wang L."/>
            <person name="Li P."/>
            <person name="Sharma M."/>
            <person name="Sharma R."/>
            <person name="Ronald P.C."/>
            <person name="Panaud O."/>
            <person name="Kellogg E.A."/>
            <person name="Brutnell T.P."/>
            <person name="Doust A.N."/>
            <person name="Tuskan G.A."/>
            <person name="Rokhsar D."/>
            <person name="Devos K.M."/>
        </authorList>
    </citation>
    <scope>NUCLEOTIDE SEQUENCE [LARGE SCALE GENOMIC DNA]</scope>
    <source>
        <strain evidence="9">Yugu1</strain>
    </source>
</reference>
<dbReference type="GO" id="GO:0061630">
    <property type="term" value="F:ubiquitin protein ligase activity"/>
    <property type="evidence" value="ECO:0007669"/>
    <property type="project" value="UniProtKB-EC"/>
</dbReference>
<gene>
    <name evidence="9" type="ORF">SETIT_6G203000v2</name>
</gene>
<dbReference type="EMBL" id="CM003533">
    <property type="protein sequence ID" value="RCV31747.1"/>
    <property type="molecule type" value="Genomic_DNA"/>
</dbReference>
<evidence type="ECO:0000256" key="3">
    <source>
        <dbReference type="ARBA" id="ARBA00012485"/>
    </source>
</evidence>
<feature type="domain" description="HECT" evidence="8">
    <location>
        <begin position="358"/>
        <end position="699"/>
    </location>
</feature>
<name>A0A368RNF8_SETIT</name>
<keyword evidence="4" id="KW-0808">Transferase</keyword>
<dbReference type="Pfam" id="PF00632">
    <property type="entry name" value="HECT"/>
    <property type="match status" value="1"/>
</dbReference>
<dbReference type="STRING" id="4555.A0A368RNF8"/>
<dbReference type="PANTHER" id="PTHR11254">
    <property type="entry name" value="HECT DOMAIN UBIQUITIN-PROTEIN LIGASE"/>
    <property type="match status" value="1"/>
</dbReference>
<keyword evidence="7" id="KW-0732">Signal</keyword>
<dbReference type="InterPro" id="IPR000569">
    <property type="entry name" value="HECT_dom"/>
</dbReference>
<dbReference type="PROSITE" id="PS50237">
    <property type="entry name" value="HECT"/>
    <property type="match status" value="1"/>
</dbReference>
<dbReference type="SUPFAM" id="SSF56204">
    <property type="entry name" value="Hect, E3 ligase catalytic domain"/>
    <property type="match status" value="1"/>
</dbReference>
<evidence type="ECO:0000256" key="4">
    <source>
        <dbReference type="ARBA" id="ARBA00022679"/>
    </source>
</evidence>
<feature type="chain" id="PRO_5016737500" description="HECT-type E3 ubiquitin transferase" evidence="7">
    <location>
        <begin position="20"/>
        <end position="699"/>
    </location>
</feature>